<accession>A0A6A4S4Y0</accession>
<comment type="similarity">
    <text evidence="2">Belongs to the polycystin family.</text>
</comment>
<dbReference type="EMBL" id="VEVO01000019">
    <property type="protein sequence ID" value="KAF0026191.1"/>
    <property type="molecule type" value="Genomic_DNA"/>
</dbReference>
<dbReference type="Pfam" id="PF20519">
    <property type="entry name" value="Polycystin_dom"/>
    <property type="match status" value="1"/>
</dbReference>
<evidence type="ECO:0008006" key="12">
    <source>
        <dbReference type="Google" id="ProtNLM"/>
    </source>
</evidence>
<evidence type="ECO:0000313" key="11">
    <source>
        <dbReference type="Proteomes" id="UP000438429"/>
    </source>
</evidence>
<organism evidence="10 11">
    <name type="scientific">Scophthalmus maximus</name>
    <name type="common">Turbot</name>
    <name type="synonym">Psetta maxima</name>
    <dbReference type="NCBI Taxonomy" id="52904"/>
    <lineage>
        <taxon>Eukaryota</taxon>
        <taxon>Metazoa</taxon>
        <taxon>Chordata</taxon>
        <taxon>Craniata</taxon>
        <taxon>Vertebrata</taxon>
        <taxon>Euteleostomi</taxon>
        <taxon>Actinopterygii</taxon>
        <taxon>Neopterygii</taxon>
        <taxon>Teleostei</taxon>
        <taxon>Neoteleostei</taxon>
        <taxon>Acanthomorphata</taxon>
        <taxon>Carangaria</taxon>
        <taxon>Pleuronectiformes</taxon>
        <taxon>Pleuronectoidei</taxon>
        <taxon>Scophthalmidae</taxon>
        <taxon>Scophthalmus</taxon>
    </lineage>
</organism>
<evidence type="ECO:0000259" key="9">
    <source>
        <dbReference type="Pfam" id="PF20519"/>
    </source>
</evidence>
<dbReference type="PANTHER" id="PTHR10877">
    <property type="entry name" value="POLYCYSTIN FAMILY MEMBER"/>
    <property type="match status" value="1"/>
</dbReference>
<feature type="transmembrane region" description="Helical" evidence="7">
    <location>
        <begin position="100"/>
        <end position="121"/>
    </location>
</feature>
<feature type="domain" description="Polycystin cation channel PKD1/PKD2" evidence="8">
    <location>
        <begin position="397"/>
        <end position="540"/>
    </location>
</feature>
<evidence type="ECO:0000313" key="10">
    <source>
        <dbReference type="EMBL" id="KAF0026191.1"/>
    </source>
</evidence>
<evidence type="ECO:0000256" key="6">
    <source>
        <dbReference type="SAM" id="MobiDB-lite"/>
    </source>
</evidence>
<comment type="caution">
    <text evidence="10">The sequence shown here is derived from an EMBL/GenBank/DDBJ whole genome shotgun (WGS) entry which is preliminary data.</text>
</comment>
<protein>
    <recommendedName>
        <fullName evidence="12">Polycystic kidney disease protein 1-like 2</fullName>
    </recommendedName>
</protein>
<feature type="transmembrane region" description="Helical" evidence="7">
    <location>
        <begin position="412"/>
        <end position="432"/>
    </location>
</feature>
<proteinExistence type="inferred from homology"/>
<evidence type="ECO:0000256" key="2">
    <source>
        <dbReference type="ARBA" id="ARBA00007200"/>
    </source>
</evidence>
<dbReference type="InterPro" id="IPR046791">
    <property type="entry name" value="Polycystin_dom"/>
</dbReference>
<comment type="subcellular location">
    <subcellularLocation>
        <location evidence="1">Membrane</location>
        <topology evidence="1">Multi-pass membrane protein</topology>
    </subcellularLocation>
</comment>
<dbReference type="GO" id="GO:0050982">
    <property type="term" value="P:detection of mechanical stimulus"/>
    <property type="evidence" value="ECO:0007669"/>
    <property type="project" value="TreeGrafter"/>
</dbReference>
<dbReference type="AlphaFoldDB" id="A0A6A4S4Y0"/>
<feature type="transmembrane region" description="Helical" evidence="7">
    <location>
        <begin position="452"/>
        <end position="476"/>
    </location>
</feature>
<keyword evidence="4 7" id="KW-1133">Transmembrane helix</keyword>
<evidence type="ECO:0000256" key="7">
    <source>
        <dbReference type="SAM" id="Phobius"/>
    </source>
</evidence>
<gene>
    <name evidence="10" type="ORF">F2P81_020928</name>
</gene>
<feature type="compositionally biased region" description="Polar residues" evidence="6">
    <location>
        <begin position="581"/>
        <end position="597"/>
    </location>
</feature>
<dbReference type="FunFam" id="1.10.287.70:FF:000086">
    <property type="entry name" value="Polycystic kidney disease 2"/>
    <property type="match status" value="1"/>
</dbReference>
<dbReference type="PANTHER" id="PTHR10877:SF134">
    <property type="entry name" value="POLYCYSTIN-1-LIKE PROTEIN 2"/>
    <property type="match status" value="1"/>
</dbReference>
<evidence type="ECO:0000256" key="1">
    <source>
        <dbReference type="ARBA" id="ARBA00004141"/>
    </source>
</evidence>
<dbReference type="GO" id="GO:0016020">
    <property type="term" value="C:membrane"/>
    <property type="evidence" value="ECO:0007669"/>
    <property type="project" value="UniProtKB-SubCell"/>
</dbReference>
<evidence type="ECO:0000256" key="4">
    <source>
        <dbReference type="ARBA" id="ARBA00022989"/>
    </source>
</evidence>
<name>A0A6A4S4Y0_SCOMX</name>
<dbReference type="GO" id="GO:0005262">
    <property type="term" value="F:calcium channel activity"/>
    <property type="evidence" value="ECO:0007669"/>
    <property type="project" value="TreeGrafter"/>
</dbReference>
<feature type="transmembrane region" description="Helical" evidence="7">
    <location>
        <begin position="514"/>
        <end position="539"/>
    </location>
</feature>
<feature type="transmembrane region" description="Helical" evidence="7">
    <location>
        <begin position="20"/>
        <end position="46"/>
    </location>
</feature>
<evidence type="ECO:0000256" key="3">
    <source>
        <dbReference type="ARBA" id="ARBA00022692"/>
    </source>
</evidence>
<keyword evidence="3 7" id="KW-0812">Transmembrane</keyword>
<reference evidence="10 11" key="1">
    <citation type="submission" date="2019-06" db="EMBL/GenBank/DDBJ databases">
        <title>Draft genomes of female and male turbot (Scophthalmus maximus).</title>
        <authorList>
            <person name="Xu H."/>
            <person name="Xu X.-W."/>
            <person name="Shao C."/>
            <person name="Chen S."/>
        </authorList>
    </citation>
    <scope>NUCLEOTIDE SEQUENCE [LARGE SCALE GENOMIC DNA]</scope>
    <source>
        <strain evidence="10">Ysfricsl-2016a</strain>
        <tissue evidence="10">Blood</tissue>
    </source>
</reference>
<evidence type="ECO:0000259" key="8">
    <source>
        <dbReference type="Pfam" id="PF08016"/>
    </source>
</evidence>
<dbReference type="Pfam" id="PF08016">
    <property type="entry name" value="PKD_channel"/>
    <property type="match status" value="1"/>
</dbReference>
<dbReference type="InterPro" id="IPR013122">
    <property type="entry name" value="PKD1_2_channel"/>
</dbReference>
<feature type="transmembrane region" description="Helical" evidence="7">
    <location>
        <begin position="483"/>
        <end position="502"/>
    </location>
</feature>
<feature type="region of interest" description="Disordered" evidence="6">
    <location>
        <begin position="573"/>
        <end position="597"/>
    </location>
</feature>
<dbReference type="Gene3D" id="1.10.287.70">
    <property type="match status" value="1"/>
</dbReference>
<sequence>MIYGLKFGKERSISWLVSMIVSFFQSILVIQPLKVLCLAAFFALVIKKVDEEDFQNVTFDSNAGDCKDQQTVREDRNLYEPPPPADVDRMKRNKIMEQKAFALLREIFIYTGFMWMLLLVAHGQRDPNAFFLHQHIRKSFGGGVSRSMSLGDVFAWANTSLLSNLFGAYPGFITDGNSRLVGNARLRQLRVQRSSCQIAGSMLQLVSDCHAPYSREVEDTGSYDSGWNQSLGGNATMSTSGPWTYQAQARLRARPLWGKMVVYRGGGFVAELGPDLKNASRTIEYLFRNKWLDVYTRAFIVEFTIYNANVNLFGIVTLLLETTAVGAFQLHSELQSVRLYQSTGSLHIFVMAAEVTYVLFIIYYMFLQSFQILTFNSELKVPSGSSAAGDRSKLYRVRRFVSFHETAAADSVLSYLIAFVLMLATVKLWHLLRLNPKMNMLTATLQRAWGDISSFLVVIGIMLVAYSTACNVIYGWKISSYRTFADALLTIISLQIGIFNYSEVLDYTPLLGGLLIGSCIVFMTFVVLNLLISVILVAFKQEQTDHKPSEEKEIVDLMLKKIYSFFGIRYDDKKDPRGPDTTGSSGPTLNTSRNLLS</sequence>
<feature type="domain" description="Polycystin" evidence="9">
    <location>
        <begin position="147"/>
        <end position="340"/>
    </location>
</feature>
<dbReference type="PRINTS" id="PR00500">
    <property type="entry name" value="POLYCYSTIN1"/>
</dbReference>
<dbReference type="InterPro" id="IPR051223">
    <property type="entry name" value="Polycystin"/>
</dbReference>
<dbReference type="Proteomes" id="UP000438429">
    <property type="component" value="Unassembled WGS sequence"/>
</dbReference>
<dbReference type="InterPro" id="IPR000434">
    <property type="entry name" value="PC1"/>
</dbReference>
<evidence type="ECO:0000256" key="5">
    <source>
        <dbReference type="ARBA" id="ARBA00023136"/>
    </source>
</evidence>
<keyword evidence="5 7" id="KW-0472">Membrane</keyword>
<feature type="transmembrane region" description="Helical" evidence="7">
    <location>
        <begin position="346"/>
        <end position="367"/>
    </location>
</feature>